<keyword evidence="1" id="KW-0413">Isomerase</keyword>
<dbReference type="AlphaFoldDB" id="A0A9D5JYI5"/>
<dbReference type="InterPro" id="IPR011051">
    <property type="entry name" value="RmlC_Cupin_sf"/>
</dbReference>
<accession>A0A9D5JYI5</accession>
<evidence type="ECO:0000313" key="1">
    <source>
        <dbReference type="EMBL" id="MBD3326152.1"/>
    </source>
</evidence>
<proteinExistence type="predicted"/>
<sequence length="164" mass="17999">MMRPTNLITDEDQQRIQVADFGLSQLETEGAQILPLVDTDRLAVKIIALFPHQTLPEHWHPPVGDDPGKEETFRVISGTLLLYVEGTPTLHAGSIPAGKDACYTARHEIVMQPRDQITLAPGAKHWLQAGSEGAVVFSFSTCARDILDGFSDPDVVRTTKIVDD</sequence>
<dbReference type="SUPFAM" id="SSF51182">
    <property type="entry name" value="RmlC-like cupins"/>
    <property type="match status" value="1"/>
</dbReference>
<dbReference type="GO" id="GO:0016853">
    <property type="term" value="F:isomerase activity"/>
    <property type="evidence" value="ECO:0007669"/>
    <property type="project" value="UniProtKB-KW"/>
</dbReference>
<dbReference type="Gene3D" id="2.60.120.10">
    <property type="entry name" value="Jelly Rolls"/>
    <property type="match status" value="1"/>
</dbReference>
<protein>
    <submittedName>
        <fullName evidence="1">D-lyxose/D-mannose family sugar isomerase</fullName>
    </submittedName>
</protein>
<reference evidence="1" key="1">
    <citation type="submission" date="2019-11" db="EMBL/GenBank/DDBJ databases">
        <title>Microbial mats filling the niche in hypersaline microbial mats.</title>
        <authorList>
            <person name="Wong H.L."/>
            <person name="Macleod F.I."/>
            <person name="White R.A. III"/>
            <person name="Burns B.P."/>
        </authorList>
    </citation>
    <scope>NUCLEOTIDE SEQUENCE</scope>
    <source>
        <strain evidence="1">Rbin_158</strain>
    </source>
</reference>
<dbReference type="EMBL" id="WJJP01000531">
    <property type="protein sequence ID" value="MBD3326152.1"/>
    <property type="molecule type" value="Genomic_DNA"/>
</dbReference>
<evidence type="ECO:0000313" key="2">
    <source>
        <dbReference type="Proteomes" id="UP000649604"/>
    </source>
</evidence>
<dbReference type="InterPro" id="IPR014710">
    <property type="entry name" value="RmlC-like_jellyroll"/>
</dbReference>
<dbReference type="CDD" id="cd20308">
    <property type="entry name" value="cupin_YdaE"/>
    <property type="match status" value="1"/>
</dbReference>
<gene>
    <name evidence="1" type="ORF">GF339_16315</name>
</gene>
<name>A0A9D5JYI5_9BACT</name>
<comment type="caution">
    <text evidence="1">The sequence shown here is derived from an EMBL/GenBank/DDBJ whole genome shotgun (WGS) entry which is preliminary data.</text>
</comment>
<organism evidence="1 2">
    <name type="scientific">candidate division KSB3 bacterium</name>
    <dbReference type="NCBI Taxonomy" id="2044937"/>
    <lineage>
        <taxon>Bacteria</taxon>
        <taxon>candidate division KSB3</taxon>
    </lineage>
</organism>
<dbReference type="Proteomes" id="UP000649604">
    <property type="component" value="Unassembled WGS sequence"/>
</dbReference>